<evidence type="ECO:0008006" key="3">
    <source>
        <dbReference type="Google" id="ProtNLM"/>
    </source>
</evidence>
<evidence type="ECO:0000313" key="1">
    <source>
        <dbReference type="EMBL" id="HBJ07727.1"/>
    </source>
</evidence>
<dbReference type="EMBL" id="DNWC01000027">
    <property type="protein sequence ID" value="HBJ07727.1"/>
    <property type="molecule type" value="Genomic_DNA"/>
</dbReference>
<protein>
    <recommendedName>
        <fullName evidence="3">Aspartate kinase</fullName>
    </recommendedName>
</protein>
<name>A0A316QYL8_9BACT</name>
<evidence type="ECO:0000313" key="2">
    <source>
        <dbReference type="Proteomes" id="UP000262954"/>
    </source>
</evidence>
<dbReference type="RefSeq" id="WP_009319636.1">
    <property type="nucleotide sequence ID" value="NZ_AP028032.1"/>
</dbReference>
<gene>
    <name evidence="1" type="ORF">DDY73_01865</name>
</gene>
<accession>A0A316QYL8</accession>
<dbReference type="GeneID" id="92929194"/>
<reference evidence="1 2" key="1">
    <citation type="journal article" date="2018" name="Nat. Biotechnol.">
        <title>A standardized bacterial taxonomy based on genome phylogeny substantially revises the tree of life.</title>
        <authorList>
            <person name="Parks D.H."/>
            <person name="Chuvochina M."/>
            <person name="Waite D.W."/>
            <person name="Rinke C."/>
            <person name="Skarshewski A."/>
            <person name="Chaumeil P.A."/>
            <person name="Hugenholtz P."/>
        </authorList>
    </citation>
    <scope>NUCLEOTIDE SEQUENCE [LARGE SCALE GENOMIC DNA]</scope>
    <source>
        <strain evidence="1">UBA11482</strain>
    </source>
</reference>
<dbReference type="AlphaFoldDB" id="A0A316QYL8"/>
<proteinExistence type="predicted"/>
<dbReference type="Proteomes" id="UP000262954">
    <property type="component" value="Unassembled WGS sequence"/>
</dbReference>
<dbReference type="Gene3D" id="3.30.70.260">
    <property type="match status" value="2"/>
</dbReference>
<comment type="caution">
    <text evidence="1">The sequence shown here is derived from an EMBL/GenBank/DDBJ whole genome shotgun (WGS) entry which is preliminary data.</text>
</comment>
<sequence>MVLEKEDCRVSTKLMAVEPDVFILKVKSDYSLPLYQFSTRVFQVLEQFNVAVVRTISSGVCYTLIINKLCQKEDLCNALSKFAKVDLFTGCAAIFMKWKDRLLANEFAIQLNYHIPVMLISYDIELCSFCICVDRKNINFVQKIIPCLKGDV</sequence>
<organism evidence="1 2">
    <name type="scientific">Coprobacter fastidiosus</name>
    <dbReference type="NCBI Taxonomy" id="1099853"/>
    <lineage>
        <taxon>Bacteria</taxon>
        <taxon>Pseudomonadati</taxon>
        <taxon>Bacteroidota</taxon>
        <taxon>Bacteroidia</taxon>
        <taxon>Bacteroidales</taxon>
        <taxon>Barnesiellaceae</taxon>
        <taxon>Coprobacter</taxon>
    </lineage>
</organism>